<feature type="compositionally biased region" description="Basic and acidic residues" evidence="1">
    <location>
        <begin position="1"/>
        <end position="11"/>
    </location>
</feature>
<proteinExistence type="predicted"/>
<name>A0AAD7JIP4_9AGAR</name>
<dbReference type="AlphaFoldDB" id="A0AAD7JIP4"/>
<accession>A0AAD7JIP4</accession>
<evidence type="ECO:0000256" key="1">
    <source>
        <dbReference type="SAM" id="MobiDB-lite"/>
    </source>
</evidence>
<reference evidence="2" key="1">
    <citation type="submission" date="2023-03" db="EMBL/GenBank/DDBJ databases">
        <title>Massive genome expansion in bonnet fungi (Mycena s.s.) driven by repeated elements and novel gene families across ecological guilds.</title>
        <authorList>
            <consortium name="Lawrence Berkeley National Laboratory"/>
            <person name="Harder C.B."/>
            <person name="Miyauchi S."/>
            <person name="Viragh M."/>
            <person name="Kuo A."/>
            <person name="Thoen E."/>
            <person name="Andreopoulos B."/>
            <person name="Lu D."/>
            <person name="Skrede I."/>
            <person name="Drula E."/>
            <person name="Henrissat B."/>
            <person name="Morin E."/>
            <person name="Kohler A."/>
            <person name="Barry K."/>
            <person name="LaButti K."/>
            <person name="Morin E."/>
            <person name="Salamov A."/>
            <person name="Lipzen A."/>
            <person name="Mereny Z."/>
            <person name="Hegedus B."/>
            <person name="Baldrian P."/>
            <person name="Stursova M."/>
            <person name="Weitz H."/>
            <person name="Taylor A."/>
            <person name="Grigoriev I.V."/>
            <person name="Nagy L.G."/>
            <person name="Martin F."/>
            <person name="Kauserud H."/>
        </authorList>
    </citation>
    <scope>NUCLEOTIDE SEQUENCE</scope>
    <source>
        <strain evidence="2">CBHHK182m</strain>
    </source>
</reference>
<comment type="caution">
    <text evidence="2">The sequence shown here is derived from an EMBL/GenBank/DDBJ whole genome shotgun (WGS) entry which is preliminary data.</text>
</comment>
<organism evidence="2 3">
    <name type="scientific">Mycena metata</name>
    <dbReference type="NCBI Taxonomy" id="1033252"/>
    <lineage>
        <taxon>Eukaryota</taxon>
        <taxon>Fungi</taxon>
        <taxon>Dikarya</taxon>
        <taxon>Basidiomycota</taxon>
        <taxon>Agaricomycotina</taxon>
        <taxon>Agaricomycetes</taxon>
        <taxon>Agaricomycetidae</taxon>
        <taxon>Agaricales</taxon>
        <taxon>Marasmiineae</taxon>
        <taxon>Mycenaceae</taxon>
        <taxon>Mycena</taxon>
    </lineage>
</organism>
<sequence length="294" mass="31982">MYDPDVVRMDPQELPWTEGSFHQYKSTSDIDYASLPLPEPGVPPVDRSTRDRSVSSDRACSDDVDMEDPPAPHLTPASSFPPDAPTDREITPASQVQNHLNTEDTRETTPSDIVAPAGNHALLHDTPILDGEVEIEPDGDVEMMPVPSSTASTAIAPKPQATSEQMLSKKLQQLHLTPKNSLADLLSAAKDYAKNSGRYPMPLPFAANAMREPGVEKTVAGLQEEVAGWERNMGHTRSPGTKQGQRKCKVHYPGAVQIFVTANGAPMRSTLSGFAALGDLFPRISSWTQSLEFR</sequence>
<evidence type="ECO:0000313" key="2">
    <source>
        <dbReference type="EMBL" id="KAJ7764722.1"/>
    </source>
</evidence>
<feature type="compositionally biased region" description="Basic and acidic residues" evidence="1">
    <location>
        <begin position="47"/>
        <end position="61"/>
    </location>
</feature>
<feature type="region of interest" description="Disordered" evidence="1">
    <location>
        <begin position="1"/>
        <end position="119"/>
    </location>
</feature>
<gene>
    <name evidence="2" type="ORF">B0H16DRAFT_1454558</name>
</gene>
<dbReference type="Proteomes" id="UP001215598">
    <property type="component" value="Unassembled WGS sequence"/>
</dbReference>
<evidence type="ECO:0000313" key="3">
    <source>
        <dbReference type="Proteomes" id="UP001215598"/>
    </source>
</evidence>
<keyword evidence="3" id="KW-1185">Reference proteome</keyword>
<dbReference type="EMBL" id="JARKIB010000027">
    <property type="protein sequence ID" value="KAJ7764722.1"/>
    <property type="molecule type" value="Genomic_DNA"/>
</dbReference>
<protein>
    <submittedName>
        <fullName evidence="2">Uncharacterized protein</fullName>
    </submittedName>
</protein>